<dbReference type="AlphaFoldDB" id="A0A0M0J9V2"/>
<organism evidence="2 3">
    <name type="scientific">Chrysochromulina tobinii</name>
    <dbReference type="NCBI Taxonomy" id="1460289"/>
    <lineage>
        <taxon>Eukaryota</taxon>
        <taxon>Haptista</taxon>
        <taxon>Haptophyta</taxon>
        <taxon>Prymnesiophyceae</taxon>
        <taxon>Prymnesiales</taxon>
        <taxon>Chrysochromulinaceae</taxon>
        <taxon>Chrysochromulina</taxon>
    </lineage>
</organism>
<keyword evidence="1" id="KW-0812">Transmembrane</keyword>
<accession>A0A0M0J9V2</accession>
<dbReference type="EMBL" id="JWZX01003208">
    <property type="protein sequence ID" value="KOO23270.1"/>
    <property type="molecule type" value="Genomic_DNA"/>
</dbReference>
<feature type="transmembrane region" description="Helical" evidence="1">
    <location>
        <begin position="266"/>
        <end position="286"/>
    </location>
</feature>
<comment type="caution">
    <text evidence="2">The sequence shown here is derived from an EMBL/GenBank/DDBJ whole genome shotgun (WGS) entry which is preliminary data.</text>
</comment>
<evidence type="ECO:0000313" key="2">
    <source>
        <dbReference type="EMBL" id="KOO23270.1"/>
    </source>
</evidence>
<feature type="transmembrane region" description="Helical" evidence="1">
    <location>
        <begin position="163"/>
        <end position="182"/>
    </location>
</feature>
<feature type="transmembrane region" description="Helical" evidence="1">
    <location>
        <begin position="76"/>
        <end position="93"/>
    </location>
</feature>
<protein>
    <submittedName>
        <fullName evidence="2">Uncharacterized protein</fullName>
    </submittedName>
</protein>
<keyword evidence="1" id="KW-1133">Transmembrane helix</keyword>
<gene>
    <name evidence="2" type="ORF">Ctob_000849</name>
</gene>
<keyword evidence="3" id="KW-1185">Reference proteome</keyword>
<evidence type="ECO:0000313" key="3">
    <source>
        <dbReference type="Proteomes" id="UP000037460"/>
    </source>
</evidence>
<sequence>MATAGLSMAPRTLPPTCVAFGSSGWDGPGFVASGGLELSYWDLHGFLLLPTLWLLTAGKPTMLNDERDPLKTTASFAYLAFILTIAVGQAFVWDSVGAQIGIWTFNPAKVTGLGAATLLPLEEILWLFHHVIKAALWTLKMSEWTLTAAPDGTPAPMADSVRAAGNAVLAAMTLAGLAALAGDEDHHKCLGLIATFFAPVFAVVWNLGARYLRSHWRLFVSSWLPPGMWTVCIDCVGQQQGVWSFPSRYLTGLSTLPEGLLKLDIAAVYLVSTFAVTATGAIILAASEEFAELGTAPSADAESLWDLFLFILHGAAPKTAERVAQAMPPASSSWRVLSAE</sequence>
<reference evidence="3" key="1">
    <citation type="journal article" date="2015" name="PLoS Genet.">
        <title>Genome Sequence and Transcriptome Analyses of Chrysochromulina tobin: Metabolic Tools for Enhanced Algal Fitness in the Prominent Order Prymnesiales (Haptophyceae).</title>
        <authorList>
            <person name="Hovde B.T."/>
            <person name="Deodato C.R."/>
            <person name="Hunsperger H.M."/>
            <person name="Ryken S.A."/>
            <person name="Yost W."/>
            <person name="Jha R.K."/>
            <person name="Patterson J."/>
            <person name="Monnat R.J. Jr."/>
            <person name="Barlow S.B."/>
            <person name="Starkenburg S.R."/>
            <person name="Cattolico R.A."/>
        </authorList>
    </citation>
    <scope>NUCLEOTIDE SEQUENCE</scope>
    <source>
        <strain evidence="3">CCMP291</strain>
    </source>
</reference>
<evidence type="ECO:0000256" key="1">
    <source>
        <dbReference type="SAM" id="Phobius"/>
    </source>
</evidence>
<dbReference type="OrthoDB" id="10538269at2759"/>
<proteinExistence type="predicted"/>
<keyword evidence="1" id="KW-0472">Membrane</keyword>
<dbReference type="Proteomes" id="UP000037460">
    <property type="component" value="Unassembled WGS sequence"/>
</dbReference>
<name>A0A0M0J9V2_9EUKA</name>
<feature type="transmembrane region" description="Helical" evidence="1">
    <location>
        <begin position="189"/>
        <end position="208"/>
    </location>
</feature>